<feature type="domain" description="Kinesin motor" evidence="13">
    <location>
        <begin position="73"/>
        <end position="414"/>
    </location>
</feature>
<protein>
    <submittedName>
        <fullName evidence="14">Kinesin-like protein KIN-5A</fullName>
    </submittedName>
</protein>
<dbReference type="InterPro" id="IPR027417">
    <property type="entry name" value="P-loop_NTPase"/>
</dbReference>
<dbReference type="GO" id="GO:0008017">
    <property type="term" value="F:microtubule binding"/>
    <property type="evidence" value="ECO:0007669"/>
    <property type="project" value="InterPro"/>
</dbReference>
<reference evidence="14" key="2">
    <citation type="journal article" date="2024" name="Plant">
        <title>Genomic evolution and insights into agronomic trait innovations of Sesamum species.</title>
        <authorList>
            <person name="Miao H."/>
            <person name="Wang L."/>
            <person name="Qu L."/>
            <person name="Liu H."/>
            <person name="Sun Y."/>
            <person name="Le M."/>
            <person name="Wang Q."/>
            <person name="Wei S."/>
            <person name="Zheng Y."/>
            <person name="Lin W."/>
            <person name="Duan Y."/>
            <person name="Cao H."/>
            <person name="Xiong S."/>
            <person name="Wang X."/>
            <person name="Wei L."/>
            <person name="Li C."/>
            <person name="Ma Q."/>
            <person name="Ju M."/>
            <person name="Zhao R."/>
            <person name="Li G."/>
            <person name="Mu C."/>
            <person name="Tian Q."/>
            <person name="Mei H."/>
            <person name="Zhang T."/>
            <person name="Gao T."/>
            <person name="Zhang H."/>
        </authorList>
    </citation>
    <scope>NUCLEOTIDE SEQUENCE</scope>
    <source>
        <strain evidence="14">KEN1</strain>
    </source>
</reference>
<evidence type="ECO:0000256" key="1">
    <source>
        <dbReference type="ARBA" id="ARBA00004186"/>
    </source>
</evidence>
<dbReference type="AlphaFoldDB" id="A0AAW2V9H1"/>
<dbReference type="InterPro" id="IPR001752">
    <property type="entry name" value="Kinesin_motor_dom"/>
</dbReference>
<dbReference type="SMART" id="SM00129">
    <property type="entry name" value="KISc"/>
    <property type="match status" value="1"/>
</dbReference>
<evidence type="ECO:0000256" key="12">
    <source>
        <dbReference type="SAM" id="MobiDB-lite"/>
    </source>
</evidence>
<keyword evidence="3" id="KW-0493">Microtubule</keyword>
<dbReference type="GO" id="GO:0008574">
    <property type="term" value="F:plus-end-directed microtubule motor activity"/>
    <property type="evidence" value="ECO:0007669"/>
    <property type="project" value="TreeGrafter"/>
</dbReference>
<dbReference type="Gene3D" id="3.40.850.10">
    <property type="entry name" value="Kinesin motor domain"/>
    <property type="match status" value="1"/>
</dbReference>
<evidence type="ECO:0000256" key="11">
    <source>
        <dbReference type="SAM" id="Coils"/>
    </source>
</evidence>
<evidence type="ECO:0000256" key="4">
    <source>
        <dbReference type="ARBA" id="ARBA00022741"/>
    </source>
</evidence>
<keyword evidence="4 10" id="KW-0547">Nucleotide-binding</keyword>
<comment type="function">
    <text evidence="9">Responsible for microtubule translocation. May be important for the organization of phragmoplast-specific arrays of microtubules. Plays an essential role in stabilizing the mitotic spindle. Required during mitotic cytokinesis.</text>
</comment>
<feature type="compositionally biased region" description="Basic and acidic residues" evidence="12">
    <location>
        <begin position="18"/>
        <end position="41"/>
    </location>
</feature>
<dbReference type="GO" id="GO:0005876">
    <property type="term" value="C:spindle microtubule"/>
    <property type="evidence" value="ECO:0007669"/>
    <property type="project" value="TreeGrafter"/>
</dbReference>
<dbReference type="SUPFAM" id="SSF52540">
    <property type="entry name" value="P-loop containing nucleoside triphosphate hydrolases"/>
    <property type="match status" value="1"/>
</dbReference>
<dbReference type="EMBL" id="JACGWN010000010">
    <property type="protein sequence ID" value="KAL0426369.1"/>
    <property type="molecule type" value="Genomic_DNA"/>
</dbReference>
<dbReference type="GO" id="GO:0007018">
    <property type="term" value="P:microtubule-based movement"/>
    <property type="evidence" value="ECO:0007669"/>
    <property type="project" value="InterPro"/>
</dbReference>
<keyword evidence="6 10" id="KW-0505">Motor protein</keyword>
<dbReference type="InterPro" id="IPR047241">
    <property type="entry name" value="KIF11-like_kin_motor_dom"/>
</dbReference>
<evidence type="ECO:0000256" key="6">
    <source>
        <dbReference type="ARBA" id="ARBA00023175"/>
    </source>
</evidence>
<sequence length="1003" mass="112986">MSKFMLTKLSFVVGFYKDSGKSSRDEQNTVMDSSKRNEQKRRSSTPSSMPRTLWSIDSPTRDLQSSNDHKAVNVQVVLRCRPLNEDEIKARTHLVVSCDELQREVTATQYMAYKQTDRTFVFDKVFGPASQQQELYDNVVAPVVNEVLEGYTWTIFAYGQTGTGKTYTMEGEGRKEKNGKLHENAGVIPRTVQQIFNVLESERADYSMKVTFLELYNEEITDLLAVDKGSNSLHDEPKRPLLLMEDGKGAVFVRGLEEEIVSTADEIYAILDRGSAKKHTAETLLNKQSNRSHSIFSITIQIKQYNSDGSELIKCGKLNLVDLAGSENILRSGARDERAREAGEINKSLLTLGRVINALAENSVHVPESKLTRLLRDSLGGKTKTCIIATVSPSVLSQEETLSTLDYAFRAKSIKNRPEVNRKVVKSTLIKDLYSQIDRLKQELHAAREKNGVYVPQDNEHSQEATRKQLMELQELYMYQQRLTVDLKDKLESTQRELMKTRESLFNLEGQYRQAKDVNKDKEVMIFNILCSGKALTERALELRSDLESAASDVSTCLPELLAHQLEELDKVVSASATCQEQNLEAIQENAQSLLTSKAAAMEELHKQIQDLKDLYMSSVKRLDDSAEELYQNSELAFSRLRSELSAHSSCIMDLVMKSSSDADTISNGLKIILNNLGSRIESFIQQQHENHMRTYQTSKSISESLLSFFKTLRLYISKLTLTEEDTQTITSQKLRALTKTFEEFAVGEERLLAEQIAELLKSSSSRKKKLAIDDILGSARERTEKLNQEISDVQNITADAEEKWTNYIERTEGNYGENSAAIEAGKGNLGEGLQLCITKSSEVAEQRRVADESLLDLLKENVDSVVSFLENGTEENEKIHARFSSVASSVFEETDEARKKLVLSVEYPLRLDHESLDKINVLSARCLNNMKETNNIHSKKVVEISRTARKSLVDDYLVDGSSCLSPKKRNFNLPSKECIENFIDCSLGDPLQASSKPDAVVE</sequence>
<evidence type="ECO:0000256" key="2">
    <source>
        <dbReference type="ARBA" id="ARBA00022490"/>
    </source>
</evidence>
<name>A0AAW2V9H1_9LAMI</name>
<proteinExistence type="inferred from homology"/>
<comment type="subcellular location">
    <subcellularLocation>
        <location evidence="1">Cytoplasm</location>
        <location evidence="1">Cytoskeleton</location>
        <location evidence="1">Spindle</location>
    </subcellularLocation>
</comment>
<dbReference type="PROSITE" id="PS00411">
    <property type="entry name" value="KINESIN_MOTOR_1"/>
    <property type="match status" value="1"/>
</dbReference>
<dbReference type="Pfam" id="PF00225">
    <property type="entry name" value="Kinesin"/>
    <property type="match status" value="1"/>
</dbReference>
<keyword evidence="2" id="KW-0963">Cytoplasm</keyword>
<dbReference type="InterPro" id="IPR047149">
    <property type="entry name" value="KIF11-like"/>
</dbReference>
<comment type="similarity">
    <text evidence="8">Belongs to the TRAFAC class myosin-kinesin ATPase superfamily. Kinesin family. KIN-5/BimC subfamily.</text>
</comment>
<evidence type="ECO:0000259" key="13">
    <source>
        <dbReference type="PROSITE" id="PS50067"/>
    </source>
</evidence>
<reference evidence="14" key="1">
    <citation type="submission" date="2020-06" db="EMBL/GenBank/DDBJ databases">
        <authorList>
            <person name="Li T."/>
            <person name="Hu X."/>
            <person name="Zhang T."/>
            <person name="Song X."/>
            <person name="Zhang H."/>
            <person name="Dai N."/>
            <person name="Sheng W."/>
            <person name="Hou X."/>
            <person name="Wei L."/>
        </authorList>
    </citation>
    <scope>NUCLEOTIDE SEQUENCE</scope>
    <source>
        <strain evidence="14">KEN1</strain>
        <tissue evidence="14">Leaf</tissue>
    </source>
</reference>
<feature type="coiled-coil region" evidence="11">
    <location>
        <begin position="584"/>
        <end position="615"/>
    </location>
</feature>
<feature type="compositionally biased region" description="Polar residues" evidence="12">
    <location>
        <begin position="55"/>
        <end position="66"/>
    </location>
</feature>
<feature type="binding site" evidence="10">
    <location>
        <begin position="159"/>
        <end position="166"/>
    </location>
    <ligand>
        <name>ATP</name>
        <dbReference type="ChEBI" id="CHEBI:30616"/>
    </ligand>
</feature>
<organism evidence="14">
    <name type="scientific">Sesamum latifolium</name>
    <dbReference type="NCBI Taxonomy" id="2727402"/>
    <lineage>
        <taxon>Eukaryota</taxon>
        <taxon>Viridiplantae</taxon>
        <taxon>Streptophyta</taxon>
        <taxon>Embryophyta</taxon>
        <taxon>Tracheophyta</taxon>
        <taxon>Spermatophyta</taxon>
        <taxon>Magnoliopsida</taxon>
        <taxon>eudicotyledons</taxon>
        <taxon>Gunneridae</taxon>
        <taxon>Pentapetalae</taxon>
        <taxon>asterids</taxon>
        <taxon>lamiids</taxon>
        <taxon>Lamiales</taxon>
        <taxon>Pedaliaceae</taxon>
        <taxon>Sesamum</taxon>
    </lineage>
</organism>
<dbReference type="PANTHER" id="PTHR47970">
    <property type="entry name" value="KINESIN-LIKE PROTEIN KIF11"/>
    <property type="match status" value="1"/>
</dbReference>
<dbReference type="FunFam" id="3.40.850.10:FF:000019">
    <property type="entry name" value="Kinesin-like protein KIN-5D"/>
    <property type="match status" value="1"/>
</dbReference>
<evidence type="ECO:0000313" key="14">
    <source>
        <dbReference type="EMBL" id="KAL0426369.1"/>
    </source>
</evidence>
<gene>
    <name evidence="14" type="ORF">Slati_2811700</name>
</gene>
<comment type="caution">
    <text evidence="14">The sequence shown here is derived from an EMBL/GenBank/DDBJ whole genome shotgun (WGS) entry which is preliminary data.</text>
</comment>
<accession>A0AAW2V9H1</accession>
<dbReference type="GO" id="GO:0005524">
    <property type="term" value="F:ATP binding"/>
    <property type="evidence" value="ECO:0007669"/>
    <property type="project" value="UniProtKB-UniRule"/>
</dbReference>
<dbReference type="PROSITE" id="PS50067">
    <property type="entry name" value="KINESIN_MOTOR_2"/>
    <property type="match status" value="1"/>
</dbReference>
<dbReference type="CDD" id="cd01364">
    <property type="entry name" value="KISc_BimC_Eg5"/>
    <property type="match status" value="1"/>
</dbReference>
<keyword evidence="5 10" id="KW-0067">ATP-binding</keyword>
<feature type="coiled-coil region" evidence="11">
    <location>
        <begin position="777"/>
        <end position="804"/>
    </location>
</feature>
<dbReference type="InterPro" id="IPR019821">
    <property type="entry name" value="Kinesin_motor_CS"/>
</dbReference>
<dbReference type="PRINTS" id="PR00380">
    <property type="entry name" value="KINESINHEAVY"/>
</dbReference>
<evidence type="ECO:0000256" key="8">
    <source>
        <dbReference type="ARBA" id="ARBA00034704"/>
    </source>
</evidence>
<evidence type="ECO:0000256" key="10">
    <source>
        <dbReference type="PROSITE-ProRule" id="PRU00283"/>
    </source>
</evidence>
<keyword evidence="7" id="KW-0206">Cytoskeleton</keyword>
<dbReference type="GO" id="GO:0072686">
    <property type="term" value="C:mitotic spindle"/>
    <property type="evidence" value="ECO:0007669"/>
    <property type="project" value="TreeGrafter"/>
</dbReference>
<dbReference type="PANTHER" id="PTHR47970:SF14">
    <property type="entry name" value="125 KDA KINESIN-RELATED PROTEIN-LIKE ISOFORM X1"/>
    <property type="match status" value="1"/>
</dbReference>
<evidence type="ECO:0000256" key="9">
    <source>
        <dbReference type="ARBA" id="ARBA00046159"/>
    </source>
</evidence>
<evidence type="ECO:0000256" key="5">
    <source>
        <dbReference type="ARBA" id="ARBA00022840"/>
    </source>
</evidence>
<feature type="region of interest" description="Disordered" evidence="12">
    <location>
        <begin position="18"/>
        <end position="68"/>
    </location>
</feature>
<dbReference type="GO" id="GO:0051231">
    <property type="term" value="P:spindle elongation"/>
    <property type="evidence" value="ECO:0007669"/>
    <property type="project" value="TreeGrafter"/>
</dbReference>
<dbReference type="InterPro" id="IPR036961">
    <property type="entry name" value="Kinesin_motor_dom_sf"/>
</dbReference>
<evidence type="ECO:0000256" key="3">
    <source>
        <dbReference type="ARBA" id="ARBA00022701"/>
    </source>
</evidence>
<evidence type="ECO:0000256" key="7">
    <source>
        <dbReference type="ARBA" id="ARBA00023212"/>
    </source>
</evidence>
<keyword evidence="11" id="KW-0175">Coiled coil</keyword>
<dbReference type="GO" id="GO:0090307">
    <property type="term" value="P:mitotic spindle assembly"/>
    <property type="evidence" value="ECO:0007669"/>
    <property type="project" value="TreeGrafter"/>
</dbReference>